<reference evidence="9" key="1">
    <citation type="submission" date="2016-10" db="EMBL/GenBank/DDBJ databases">
        <authorList>
            <person name="Jeantristanb JTB J.-T."/>
            <person name="Ricardo R."/>
        </authorList>
    </citation>
    <scope>NUCLEOTIDE SEQUENCE [LARGE SCALE GENOMIC DNA]</scope>
</reference>
<dbReference type="GO" id="GO:1990817">
    <property type="term" value="F:poly(A) RNA polymerase activity"/>
    <property type="evidence" value="ECO:0007669"/>
    <property type="project" value="UniProtKB-EC"/>
</dbReference>
<feature type="domain" description="Poly(A) RNA polymerase mitochondrial-like central palm" evidence="7">
    <location>
        <begin position="251"/>
        <end position="379"/>
    </location>
</feature>
<evidence type="ECO:0000259" key="6">
    <source>
        <dbReference type="Pfam" id="PF03828"/>
    </source>
</evidence>
<comment type="similarity">
    <text evidence="1">Belongs to the DNA polymerase type-B-like family.</text>
</comment>
<dbReference type="Pfam" id="PF22600">
    <property type="entry name" value="MTPAP-like_central"/>
    <property type="match status" value="1"/>
</dbReference>
<organism evidence="8 9">
    <name type="scientific">Microbotryum saponariae</name>
    <dbReference type="NCBI Taxonomy" id="289078"/>
    <lineage>
        <taxon>Eukaryota</taxon>
        <taxon>Fungi</taxon>
        <taxon>Dikarya</taxon>
        <taxon>Basidiomycota</taxon>
        <taxon>Pucciniomycotina</taxon>
        <taxon>Microbotryomycetes</taxon>
        <taxon>Microbotryales</taxon>
        <taxon>Microbotryaceae</taxon>
        <taxon>Microbotryum</taxon>
    </lineage>
</organism>
<gene>
    <name evidence="8" type="ORF">BZ3500_MVSOF-1268-A1-R1_CHR1-2G01293</name>
</gene>
<feature type="compositionally biased region" description="Acidic residues" evidence="5">
    <location>
        <begin position="801"/>
        <end position="810"/>
    </location>
</feature>
<dbReference type="EC" id="2.7.7.19" evidence="2"/>
<dbReference type="Gene3D" id="3.30.460.10">
    <property type="entry name" value="Beta Polymerase, domain 2"/>
    <property type="match status" value="1"/>
</dbReference>
<feature type="compositionally biased region" description="Low complexity" evidence="5">
    <location>
        <begin position="853"/>
        <end position="863"/>
    </location>
</feature>
<dbReference type="CDD" id="cd05402">
    <property type="entry name" value="NT_PAP_TUTase"/>
    <property type="match status" value="1"/>
</dbReference>
<feature type="region of interest" description="Disordered" evidence="5">
    <location>
        <begin position="1"/>
        <end position="143"/>
    </location>
</feature>
<accession>A0A2X0MRN1</accession>
<name>A0A2X0MRN1_9BASI</name>
<dbReference type="Pfam" id="PF03828">
    <property type="entry name" value="PAP_assoc"/>
    <property type="match status" value="1"/>
</dbReference>
<feature type="compositionally biased region" description="Polar residues" evidence="5">
    <location>
        <begin position="108"/>
        <end position="122"/>
    </location>
</feature>
<feature type="region of interest" description="Disordered" evidence="5">
    <location>
        <begin position="673"/>
        <end position="695"/>
    </location>
</feature>
<dbReference type="SUPFAM" id="SSF81301">
    <property type="entry name" value="Nucleotidyltransferase"/>
    <property type="match status" value="1"/>
</dbReference>
<evidence type="ECO:0000313" key="9">
    <source>
        <dbReference type="Proteomes" id="UP000249723"/>
    </source>
</evidence>
<dbReference type="PANTHER" id="PTHR23092:SF15">
    <property type="entry name" value="INACTIVE NON-CANONICAL POLY(A) RNA POLYMERASE PROTEIN TRF4-2-RELATED"/>
    <property type="match status" value="1"/>
</dbReference>
<evidence type="ECO:0000256" key="1">
    <source>
        <dbReference type="ARBA" id="ARBA00008593"/>
    </source>
</evidence>
<dbReference type="InterPro" id="IPR045862">
    <property type="entry name" value="Trf4-like"/>
</dbReference>
<feature type="compositionally biased region" description="Basic and acidic residues" evidence="5">
    <location>
        <begin position="424"/>
        <end position="438"/>
    </location>
</feature>
<dbReference type="GO" id="GO:0010605">
    <property type="term" value="P:negative regulation of macromolecule metabolic process"/>
    <property type="evidence" value="ECO:0007669"/>
    <property type="project" value="UniProtKB-ARBA"/>
</dbReference>
<dbReference type="InterPro" id="IPR043519">
    <property type="entry name" value="NT_sf"/>
</dbReference>
<dbReference type="PANTHER" id="PTHR23092">
    <property type="entry name" value="POLY(A) RNA POLYMERASE"/>
    <property type="match status" value="1"/>
</dbReference>
<evidence type="ECO:0000259" key="7">
    <source>
        <dbReference type="Pfam" id="PF22600"/>
    </source>
</evidence>
<evidence type="ECO:0000256" key="5">
    <source>
        <dbReference type="SAM" id="MobiDB-lite"/>
    </source>
</evidence>
<evidence type="ECO:0000313" key="8">
    <source>
        <dbReference type="EMBL" id="SCZ91262.1"/>
    </source>
</evidence>
<feature type="compositionally biased region" description="Low complexity" evidence="5">
    <location>
        <begin position="98"/>
        <end position="107"/>
    </location>
</feature>
<dbReference type="GO" id="GO:0046872">
    <property type="term" value="F:metal ion binding"/>
    <property type="evidence" value="ECO:0007669"/>
    <property type="project" value="UniProtKB-KW"/>
</dbReference>
<dbReference type="EMBL" id="FMWP01000015">
    <property type="protein sequence ID" value="SCZ91262.1"/>
    <property type="molecule type" value="Genomic_DNA"/>
</dbReference>
<protein>
    <recommendedName>
        <fullName evidence="2">polynucleotide adenylyltransferase</fullName>
        <ecNumber evidence="2">2.7.7.19</ecNumber>
    </recommendedName>
</protein>
<dbReference type="STRING" id="289078.A0A2X0MRN1"/>
<keyword evidence="3" id="KW-0479">Metal-binding</keyword>
<dbReference type="GO" id="GO:0005730">
    <property type="term" value="C:nucleolus"/>
    <property type="evidence" value="ECO:0007669"/>
    <property type="project" value="TreeGrafter"/>
</dbReference>
<keyword evidence="9" id="KW-1185">Reference proteome</keyword>
<feature type="region of interest" description="Disordered" evidence="5">
    <location>
        <begin position="156"/>
        <end position="225"/>
    </location>
</feature>
<feature type="compositionally biased region" description="Polar residues" evidence="5">
    <location>
        <begin position="185"/>
        <end position="197"/>
    </location>
</feature>
<proteinExistence type="inferred from homology"/>
<dbReference type="Gene3D" id="1.10.1410.10">
    <property type="match status" value="1"/>
</dbReference>
<dbReference type="GO" id="GO:0031499">
    <property type="term" value="C:TRAMP complex"/>
    <property type="evidence" value="ECO:0007669"/>
    <property type="project" value="TreeGrafter"/>
</dbReference>
<dbReference type="AlphaFoldDB" id="A0A2X0MRN1"/>
<dbReference type="InterPro" id="IPR054708">
    <property type="entry name" value="MTPAP-like_central"/>
</dbReference>
<dbReference type="OrthoDB" id="273917at2759"/>
<feature type="region of interest" description="Disordered" evidence="5">
    <location>
        <begin position="401"/>
        <end position="443"/>
    </location>
</feature>
<dbReference type="GO" id="GO:0043634">
    <property type="term" value="P:polyadenylation-dependent ncRNA catabolic process"/>
    <property type="evidence" value="ECO:0007669"/>
    <property type="project" value="TreeGrafter"/>
</dbReference>
<evidence type="ECO:0000256" key="4">
    <source>
        <dbReference type="ARBA" id="ARBA00022842"/>
    </source>
</evidence>
<feature type="region of interest" description="Disordered" evidence="5">
    <location>
        <begin position="790"/>
        <end position="863"/>
    </location>
</feature>
<feature type="domain" description="PAP-associated" evidence="6">
    <location>
        <begin position="511"/>
        <end position="569"/>
    </location>
</feature>
<feature type="compositionally biased region" description="Low complexity" evidence="5">
    <location>
        <begin position="50"/>
        <end position="82"/>
    </location>
</feature>
<feature type="compositionally biased region" description="Polar residues" evidence="5">
    <location>
        <begin position="402"/>
        <end position="412"/>
    </location>
</feature>
<dbReference type="GO" id="GO:0031123">
    <property type="term" value="P:RNA 3'-end processing"/>
    <property type="evidence" value="ECO:0007669"/>
    <property type="project" value="TreeGrafter"/>
</dbReference>
<dbReference type="SUPFAM" id="SSF81631">
    <property type="entry name" value="PAP/OAS1 substrate-binding domain"/>
    <property type="match status" value="1"/>
</dbReference>
<sequence>MASRSSVDYADLADSEPLQIDPTPTINGTEASPAVTRPTKKTRVDKAGRAATSSSSSPSSPSSPSSSSLKATASTPTAPSRSGNPSSLLSKAVHGAMAQAQASTATSPHNTPSHSTPQTSKSAPFMPETATTSTPDSAARAQFEQQMDFISFDFESDEIAPPTPSYSDHRRGARSGSGRRRETPQRSNRSSRATTPTVAAHKRKLDEYEQKREDDTSNLRRREKGRTMPWCETPGVDWDKATNAIEMLNLEAHAFIEYISPNPIEHELRIWTVELVRRTIQSMWPDADVECFGSVGTGLYLPGGDIDLVVLCPTMPAPPLKPSSALLHRLASLLLHSSLAEPTSLVVIAKARVPIVKFVTRFGGFSVDLSVNQESGVQAAVRVRQMLEDYSFREAGYIEPGANSTSGSSSAHENGKKNGRGKGKGKEQALEEKSKVQDPDAPSLDQSIAPHIVDHGVARSLVLLLKAFLNQRGMNEVFTGGLGSYSIICLVISFLQLHPRMQVSTIEPSRNIGLLFVELLDYYGRQFNFDLTGITLRHRGGYFNKHDKGWYRPNQPYLLSIEDPNDPSNDVSGGSHGIVRVRQTLSGGYESLTATIYQRVSVFNARRDATEKEGRKTEALDGSVLPNAVGKGEDPLRTSILGSIIGMTSAAIEARRDNLRLYEQGVLQDLLKKLPPGGVKNPMGTNPGQGLTKKQMKKLRKEVRLQNKREKTTMKLERRSEERKAKKIKKMHENIGAGGGDFLFDVVGDRGSAGDVETIDLRGVGDDDEEEYEESRYAITSPKLQLSSAVPAPTMYIGGSSDEDASEVDEGSSVSSDHDDQDVMLGGSGGDLLVGAPASRASLSKRLSPQPPASKNSAAASNKSAKAAFWAAKGLREERLDSQD</sequence>
<dbReference type="Proteomes" id="UP000249723">
    <property type="component" value="Unassembled WGS sequence"/>
</dbReference>
<feature type="compositionally biased region" description="Basic and acidic residues" evidence="5">
    <location>
        <begin position="204"/>
        <end position="220"/>
    </location>
</feature>
<dbReference type="GO" id="GO:0003729">
    <property type="term" value="F:mRNA binding"/>
    <property type="evidence" value="ECO:0007669"/>
    <property type="project" value="TreeGrafter"/>
</dbReference>
<keyword evidence="4" id="KW-0460">Magnesium</keyword>
<dbReference type="InterPro" id="IPR002058">
    <property type="entry name" value="PAP_assoc"/>
</dbReference>
<evidence type="ECO:0000256" key="3">
    <source>
        <dbReference type="ARBA" id="ARBA00022723"/>
    </source>
</evidence>
<evidence type="ECO:0000256" key="2">
    <source>
        <dbReference type="ARBA" id="ARBA00012388"/>
    </source>
</evidence>